<comment type="caution">
    <text evidence="1">The sequence shown here is derived from an EMBL/GenBank/DDBJ whole genome shotgun (WGS) entry which is preliminary data.</text>
</comment>
<protein>
    <submittedName>
        <fullName evidence="1">Uncharacterized protein</fullName>
    </submittedName>
</protein>
<sequence length="194" mass="22598">MRYRRSDNMSFYKSTESSSSDWAATELNWPEVSFKENLPLTKVFTAARPLVADSPVDKYLKVTRDLSWDQIRDPAGNFSYLSVYGAIWHLQTRAIEDVVVRETPRIASSSHPDSQEAAISLNRIFMKILCAWTMNPEKTKLGVRMKPMTLQMRGKMLWRYPTKKEVKRIRNTVSRLVDQLEHQQAQRIAPAERY</sequence>
<organism evidence="1 2">
    <name type="scientific">Lepraria finkii</name>
    <dbReference type="NCBI Taxonomy" id="1340010"/>
    <lineage>
        <taxon>Eukaryota</taxon>
        <taxon>Fungi</taxon>
        <taxon>Dikarya</taxon>
        <taxon>Ascomycota</taxon>
        <taxon>Pezizomycotina</taxon>
        <taxon>Lecanoromycetes</taxon>
        <taxon>OSLEUM clade</taxon>
        <taxon>Lecanoromycetidae</taxon>
        <taxon>Lecanorales</taxon>
        <taxon>Lecanorineae</taxon>
        <taxon>Stereocaulaceae</taxon>
        <taxon>Lepraria</taxon>
    </lineage>
</organism>
<evidence type="ECO:0000313" key="2">
    <source>
        <dbReference type="Proteomes" id="UP001590951"/>
    </source>
</evidence>
<dbReference type="Proteomes" id="UP001590951">
    <property type="component" value="Unassembled WGS sequence"/>
</dbReference>
<keyword evidence="2" id="KW-1185">Reference proteome</keyword>
<proteinExistence type="predicted"/>
<reference evidence="1 2" key="1">
    <citation type="submission" date="2024-09" db="EMBL/GenBank/DDBJ databases">
        <title>Rethinking Asexuality: The Enigmatic Case of Functional Sexual Genes in Lepraria (Stereocaulaceae).</title>
        <authorList>
            <person name="Doellman M."/>
            <person name="Sun Y."/>
            <person name="Barcenas-Pena A."/>
            <person name="Lumbsch H.T."/>
            <person name="Grewe F."/>
        </authorList>
    </citation>
    <scope>NUCLEOTIDE SEQUENCE [LARGE SCALE GENOMIC DNA]</scope>
    <source>
        <strain evidence="1 2">Grewe 0041</strain>
    </source>
</reference>
<gene>
    <name evidence="1" type="ORF">ABVK25_001843</name>
</gene>
<dbReference type="EMBL" id="JBHFEH010000003">
    <property type="protein sequence ID" value="KAL2058225.1"/>
    <property type="molecule type" value="Genomic_DNA"/>
</dbReference>
<evidence type="ECO:0000313" key="1">
    <source>
        <dbReference type="EMBL" id="KAL2058225.1"/>
    </source>
</evidence>
<accession>A0ABR4BKG1</accession>
<name>A0ABR4BKG1_9LECA</name>